<evidence type="ECO:0000256" key="2">
    <source>
        <dbReference type="ARBA" id="ARBA00022692"/>
    </source>
</evidence>
<dbReference type="RefSeq" id="XP_056558662.1">
    <property type="nucleotide sequence ID" value="XM_056696450.1"/>
</dbReference>
<dbReference type="InterPro" id="IPR026841">
    <property type="entry name" value="Aur1/Ipt1"/>
</dbReference>
<feature type="transmembrane region" description="Helical" evidence="5">
    <location>
        <begin position="187"/>
        <end position="204"/>
    </location>
</feature>
<feature type="domain" description="Inositolphosphotransferase Aur1/Ipt1" evidence="6">
    <location>
        <begin position="122"/>
        <end position="302"/>
    </location>
</feature>
<keyword evidence="4 5" id="KW-0472">Membrane</keyword>
<feature type="transmembrane region" description="Helical" evidence="5">
    <location>
        <begin position="75"/>
        <end position="95"/>
    </location>
</feature>
<protein>
    <recommendedName>
        <fullName evidence="6">Inositolphosphotransferase Aur1/Ipt1 domain-containing protein</fullName>
    </recommendedName>
</protein>
<proteinExistence type="predicted"/>
<accession>A0A9W9SM50</accession>
<keyword evidence="3 5" id="KW-1133">Transmembrane helix</keyword>
<dbReference type="Proteomes" id="UP001147782">
    <property type="component" value="Unassembled WGS sequence"/>
</dbReference>
<organism evidence="7 8">
    <name type="scientific">Penicillium cataractarum</name>
    <dbReference type="NCBI Taxonomy" id="2100454"/>
    <lineage>
        <taxon>Eukaryota</taxon>
        <taxon>Fungi</taxon>
        <taxon>Dikarya</taxon>
        <taxon>Ascomycota</taxon>
        <taxon>Pezizomycotina</taxon>
        <taxon>Eurotiomycetes</taxon>
        <taxon>Eurotiomycetidae</taxon>
        <taxon>Eurotiales</taxon>
        <taxon>Aspergillaceae</taxon>
        <taxon>Penicillium</taxon>
    </lineage>
</organism>
<evidence type="ECO:0000256" key="3">
    <source>
        <dbReference type="ARBA" id="ARBA00022989"/>
    </source>
</evidence>
<evidence type="ECO:0000259" key="6">
    <source>
        <dbReference type="Pfam" id="PF14378"/>
    </source>
</evidence>
<gene>
    <name evidence="7" type="ORF">N7496_003519</name>
</gene>
<evidence type="ECO:0000313" key="7">
    <source>
        <dbReference type="EMBL" id="KAJ5381091.1"/>
    </source>
</evidence>
<reference evidence="7" key="1">
    <citation type="submission" date="2022-11" db="EMBL/GenBank/DDBJ databases">
        <authorList>
            <person name="Petersen C."/>
        </authorList>
    </citation>
    <scope>NUCLEOTIDE SEQUENCE</scope>
    <source>
        <strain evidence="7">IBT 29864</strain>
    </source>
</reference>
<comment type="caution">
    <text evidence="7">The sequence shown here is derived from an EMBL/GenBank/DDBJ whole genome shotgun (WGS) entry which is preliminary data.</text>
</comment>
<sequence>MGILKNVLEPGAIAAIFTLGAWINRRHDRRFVNDPICAPLLHEADIEQEQDGEPGEDTVTETSGRKPRLSLQSRALARYPFLLEIWYWLLIYWIYQGARAISARVIANNEAIFSKAENLAIQILSFEHHLHIDIELPVQRFILTKAPRLMDILGGIYYSHIVLGVAFYVYTYTYLPTNRYQTIRRTLALMNVIAFIILSLWRCAPPRLLPEDFGFIDVLHRGDSGSAWTRNKFQLTIAAMPSLHFGNSVFIAFCLGVYSPHVFLRVVAMLWPVLMGWTVIATANHFVLDMVVGVVVVGCAYWFNWVMLMLLPVERVLFRLIRLEKPRQGS</sequence>
<dbReference type="Pfam" id="PF14378">
    <property type="entry name" value="PAP2_3"/>
    <property type="match status" value="1"/>
</dbReference>
<dbReference type="OrthoDB" id="2566866at2759"/>
<evidence type="ECO:0000256" key="5">
    <source>
        <dbReference type="SAM" id="Phobius"/>
    </source>
</evidence>
<evidence type="ECO:0000256" key="1">
    <source>
        <dbReference type="ARBA" id="ARBA00004141"/>
    </source>
</evidence>
<feature type="transmembrane region" description="Helical" evidence="5">
    <location>
        <begin position="156"/>
        <end position="175"/>
    </location>
</feature>
<evidence type="ECO:0000256" key="4">
    <source>
        <dbReference type="ARBA" id="ARBA00023136"/>
    </source>
</evidence>
<dbReference type="CDD" id="cd03386">
    <property type="entry name" value="PAP2_Aur1_like"/>
    <property type="match status" value="1"/>
</dbReference>
<feature type="non-terminal residue" evidence="7">
    <location>
        <position position="1"/>
    </location>
</feature>
<feature type="transmembrane region" description="Helical" evidence="5">
    <location>
        <begin position="286"/>
        <end position="313"/>
    </location>
</feature>
<keyword evidence="2 5" id="KW-0812">Transmembrane</keyword>
<dbReference type="GeneID" id="81435627"/>
<keyword evidence="8" id="KW-1185">Reference proteome</keyword>
<feature type="transmembrane region" description="Helical" evidence="5">
    <location>
        <begin position="6"/>
        <end position="23"/>
    </location>
</feature>
<dbReference type="InterPro" id="IPR052185">
    <property type="entry name" value="IPC_Synthase-Related"/>
</dbReference>
<evidence type="ECO:0000313" key="8">
    <source>
        <dbReference type="Proteomes" id="UP001147782"/>
    </source>
</evidence>
<dbReference type="PANTHER" id="PTHR31310">
    <property type="match status" value="1"/>
</dbReference>
<dbReference type="AlphaFoldDB" id="A0A9W9SM50"/>
<dbReference type="PANTHER" id="PTHR31310:SF16">
    <property type="entry name" value="INOSITOLPHOSPHOTRANSFERASE AUR1_IPT1 DOMAIN-CONTAINING PROTEIN"/>
    <property type="match status" value="1"/>
</dbReference>
<comment type="subcellular location">
    <subcellularLocation>
        <location evidence="1">Membrane</location>
        <topology evidence="1">Multi-pass membrane protein</topology>
    </subcellularLocation>
</comment>
<dbReference type="EMBL" id="JAPZBS010000002">
    <property type="protein sequence ID" value="KAJ5381091.1"/>
    <property type="molecule type" value="Genomic_DNA"/>
</dbReference>
<feature type="transmembrane region" description="Helical" evidence="5">
    <location>
        <begin position="233"/>
        <end position="255"/>
    </location>
</feature>
<feature type="transmembrane region" description="Helical" evidence="5">
    <location>
        <begin position="262"/>
        <end position="280"/>
    </location>
</feature>
<dbReference type="GO" id="GO:0016020">
    <property type="term" value="C:membrane"/>
    <property type="evidence" value="ECO:0007669"/>
    <property type="project" value="UniProtKB-SubCell"/>
</dbReference>
<name>A0A9W9SM50_9EURO</name>
<reference evidence="7" key="2">
    <citation type="journal article" date="2023" name="IMA Fungus">
        <title>Comparative genomic study of the Penicillium genus elucidates a diverse pangenome and 15 lateral gene transfer events.</title>
        <authorList>
            <person name="Petersen C."/>
            <person name="Sorensen T."/>
            <person name="Nielsen M.R."/>
            <person name="Sondergaard T.E."/>
            <person name="Sorensen J.L."/>
            <person name="Fitzpatrick D.A."/>
            <person name="Frisvad J.C."/>
            <person name="Nielsen K.L."/>
        </authorList>
    </citation>
    <scope>NUCLEOTIDE SEQUENCE</scope>
    <source>
        <strain evidence="7">IBT 29864</strain>
    </source>
</reference>